<feature type="transmembrane region" description="Helical" evidence="5">
    <location>
        <begin position="173"/>
        <end position="190"/>
    </location>
</feature>
<evidence type="ECO:0000256" key="3">
    <source>
        <dbReference type="ARBA" id="ARBA00022989"/>
    </source>
</evidence>
<dbReference type="GO" id="GO:0015174">
    <property type="term" value="F:basic amino acid transmembrane transporter activity"/>
    <property type="evidence" value="ECO:0007669"/>
    <property type="project" value="TreeGrafter"/>
</dbReference>
<dbReference type="Gene3D" id="1.20.1250.20">
    <property type="entry name" value="MFS general substrate transporter like domains"/>
    <property type="match status" value="1"/>
</dbReference>
<dbReference type="GeneID" id="9523347"/>
<evidence type="ECO:0000256" key="1">
    <source>
        <dbReference type="ARBA" id="ARBA00004141"/>
    </source>
</evidence>
<keyword evidence="7" id="KW-1185">Reference proteome</keyword>
<accession>D4B102</accession>
<dbReference type="SUPFAM" id="SSF103473">
    <property type="entry name" value="MFS general substrate transporter"/>
    <property type="match status" value="1"/>
</dbReference>
<feature type="transmembrane region" description="Helical" evidence="5">
    <location>
        <begin position="145"/>
        <end position="167"/>
    </location>
</feature>
<dbReference type="GO" id="GO:0000329">
    <property type="term" value="C:fungal-type vacuole membrane"/>
    <property type="evidence" value="ECO:0007669"/>
    <property type="project" value="TreeGrafter"/>
</dbReference>
<name>D4B102_ARTBC</name>
<dbReference type="EMBL" id="ABSU01000025">
    <property type="protein sequence ID" value="EFE30937.1"/>
    <property type="molecule type" value="Genomic_DNA"/>
</dbReference>
<evidence type="ECO:0000256" key="4">
    <source>
        <dbReference type="ARBA" id="ARBA00023136"/>
    </source>
</evidence>
<dbReference type="InterPro" id="IPR036259">
    <property type="entry name" value="MFS_trans_sf"/>
</dbReference>
<dbReference type="PANTHER" id="PTHR23501:SF33">
    <property type="entry name" value="MAJOR FACILITATOR SUPERFAMILY (MFS) PROFILE DOMAIN-CONTAINING PROTEIN"/>
    <property type="match status" value="1"/>
</dbReference>
<dbReference type="PANTHER" id="PTHR23501">
    <property type="entry name" value="MAJOR FACILITATOR SUPERFAMILY"/>
    <property type="match status" value="1"/>
</dbReference>
<feature type="transmembrane region" description="Helical" evidence="5">
    <location>
        <begin position="60"/>
        <end position="82"/>
    </location>
</feature>
<reference evidence="7" key="1">
    <citation type="journal article" date="2011" name="Genome Biol.">
        <title>Comparative and functional genomics provide insights into the pathogenicity of dermatophytic fungi.</title>
        <authorList>
            <person name="Burmester A."/>
            <person name="Shelest E."/>
            <person name="Gloeckner G."/>
            <person name="Heddergott C."/>
            <person name="Schindler S."/>
            <person name="Staib P."/>
            <person name="Heidel A."/>
            <person name="Felder M."/>
            <person name="Petzold A."/>
            <person name="Szafranski K."/>
            <person name="Feuermann M."/>
            <person name="Pedruzzi I."/>
            <person name="Priebe S."/>
            <person name="Groth M."/>
            <person name="Winkler R."/>
            <person name="Li W."/>
            <person name="Kniemeyer O."/>
            <person name="Schroeckh V."/>
            <person name="Hertweck C."/>
            <person name="Hube B."/>
            <person name="White T.C."/>
            <person name="Platzer M."/>
            <person name="Guthke R."/>
            <person name="Heitman J."/>
            <person name="Woestemeyer J."/>
            <person name="Zipfel P.F."/>
            <person name="Monod M."/>
            <person name="Brakhage A.A."/>
        </authorList>
    </citation>
    <scope>NUCLEOTIDE SEQUENCE [LARGE SCALE GENOMIC DNA]</scope>
    <source>
        <strain evidence="7">ATCC MYA-4681 / CBS 112371</strain>
    </source>
</reference>
<protein>
    <submittedName>
        <fullName evidence="6">MFS multidrug transporter, putative</fullName>
    </submittedName>
</protein>
<dbReference type="OMA" id="IYMLEQW"/>
<proteinExistence type="predicted"/>
<dbReference type="Proteomes" id="UP000008866">
    <property type="component" value="Unassembled WGS sequence"/>
</dbReference>
<feature type="transmembrane region" description="Helical" evidence="5">
    <location>
        <begin position="31"/>
        <end position="48"/>
    </location>
</feature>
<dbReference type="RefSeq" id="XP_003011577.1">
    <property type="nucleotide sequence ID" value="XM_003011531.1"/>
</dbReference>
<dbReference type="AlphaFoldDB" id="D4B102"/>
<sequence>MCCIISIVLLPPAKPMDKNVKKIALRKRVDFLGIAMFAISITTFLVALRLLGDHEASTRITILFGVVSVVFGAFFLVVEAYYAREPVIPPGLLKSMAGPYAVQVLLQKITLTIYMLEQWPLTFAQNLTNIAPYFIRTTGASNTRAAIYLAPVFVGFTTGSVTSGYIIRKYKTLSIISVLLGLTFFTLIAVRWRTGVSSWESLYVLPAFLSFGLLLSTTFTGLIACTPKSIHATAICVYYLCQQVGTMLGTVLSSLTIETIMREVLKIRLEDIPNKKEIIERVLHDSNPSIIPEALRSIIRSSYLYSFQFAAC</sequence>
<evidence type="ECO:0000313" key="6">
    <source>
        <dbReference type="EMBL" id="EFE30937.1"/>
    </source>
</evidence>
<comment type="caution">
    <text evidence="6">The sequence shown here is derived from an EMBL/GenBank/DDBJ whole genome shotgun (WGS) entry which is preliminary data.</text>
</comment>
<dbReference type="HOGENOM" id="CLU_1021426_0_0_1"/>
<keyword evidence="2 5" id="KW-0812">Transmembrane</keyword>
<comment type="subcellular location">
    <subcellularLocation>
        <location evidence="1">Membrane</location>
        <topology evidence="1">Multi-pass membrane protein</topology>
    </subcellularLocation>
</comment>
<keyword evidence="3 5" id="KW-1133">Transmembrane helix</keyword>
<feature type="transmembrane region" description="Helical" evidence="5">
    <location>
        <begin position="202"/>
        <end position="224"/>
    </location>
</feature>
<dbReference type="KEGG" id="abe:ARB_02130"/>
<evidence type="ECO:0000256" key="5">
    <source>
        <dbReference type="SAM" id="Phobius"/>
    </source>
</evidence>
<dbReference type="eggNOG" id="KOG0254">
    <property type="taxonomic scope" value="Eukaryota"/>
</dbReference>
<organism evidence="6 7">
    <name type="scientific">Arthroderma benhamiae (strain ATCC MYA-4681 / CBS 112371)</name>
    <name type="common">Trichophyton mentagrophytes</name>
    <dbReference type="NCBI Taxonomy" id="663331"/>
    <lineage>
        <taxon>Eukaryota</taxon>
        <taxon>Fungi</taxon>
        <taxon>Dikarya</taxon>
        <taxon>Ascomycota</taxon>
        <taxon>Pezizomycotina</taxon>
        <taxon>Eurotiomycetes</taxon>
        <taxon>Eurotiomycetidae</taxon>
        <taxon>Onygenales</taxon>
        <taxon>Arthrodermataceae</taxon>
        <taxon>Trichophyton</taxon>
    </lineage>
</organism>
<gene>
    <name evidence="6" type="ORF">ARB_02130</name>
</gene>
<evidence type="ECO:0000313" key="7">
    <source>
        <dbReference type="Proteomes" id="UP000008866"/>
    </source>
</evidence>
<evidence type="ECO:0000256" key="2">
    <source>
        <dbReference type="ARBA" id="ARBA00022692"/>
    </source>
</evidence>
<feature type="transmembrane region" description="Helical" evidence="5">
    <location>
        <begin position="230"/>
        <end position="252"/>
    </location>
</feature>
<keyword evidence="4 5" id="KW-0472">Membrane</keyword>